<proteinExistence type="predicted"/>
<dbReference type="HOGENOM" id="CLU_038800_1_0_2"/>
<dbReference type="PATRIC" id="fig|886738.10.peg.2153"/>
<dbReference type="InterPro" id="IPR013630">
    <property type="entry name" value="Methyltransf_Zn-bd_dom_put"/>
</dbReference>
<dbReference type="AlphaFoldDB" id="F3KMY1"/>
<organism evidence="3">
    <name type="scientific">Candidatus Nitrosarchaeum limnium SFB1</name>
    <dbReference type="NCBI Taxonomy" id="886738"/>
    <lineage>
        <taxon>Archaea</taxon>
        <taxon>Nitrososphaerota</taxon>
        <taxon>Nitrososphaeria</taxon>
        <taxon>Nitrosopumilales</taxon>
        <taxon>Nitrosopumilaceae</taxon>
        <taxon>Nitrosarchaeum</taxon>
    </lineage>
</organism>
<dbReference type="Gene3D" id="3.40.50.150">
    <property type="entry name" value="Vaccinia Virus protein VP39"/>
    <property type="match status" value="1"/>
</dbReference>
<dbReference type="GO" id="GO:0008168">
    <property type="term" value="F:methyltransferase activity"/>
    <property type="evidence" value="ECO:0007669"/>
    <property type="project" value="UniProtKB-KW"/>
</dbReference>
<keyword evidence="3" id="KW-0808">Transferase</keyword>
<dbReference type="Pfam" id="PF08484">
    <property type="entry name" value="Methyltransf_14"/>
    <property type="match status" value="1"/>
</dbReference>
<dbReference type="Pfam" id="PF13489">
    <property type="entry name" value="Methyltransf_23"/>
    <property type="match status" value="1"/>
</dbReference>
<dbReference type="GO" id="GO:0032259">
    <property type="term" value="P:methylation"/>
    <property type="evidence" value="ECO:0007669"/>
    <property type="project" value="UniProtKB-KW"/>
</dbReference>
<dbReference type="STRING" id="886738.Nlim_2024"/>
<feature type="domain" description="C-methyltransferase" evidence="2">
    <location>
        <begin position="232"/>
        <end position="389"/>
    </location>
</feature>
<evidence type="ECO:0000313" key="3">
    <source>
        <dbReference type="EMBL" id="EGG41215.1"/>
    </source>
</evidence>
<sequence length="394" mass="45080">MVLDLGEQPPANSFVDQNELNSPESKFPLRLFWCHDCFLVQLLDIVDKEYLFKNYLYMTSASKPIVEHFTKYAKEIYEEFLQRKDDPFVVEIGSNDGSLLAEFKKLGVSILGIEPATNLANLANQTDITTTNTFFSSKVGKEITQSRNASVVVANNVIGHVEDLQDLMEGIRILIGKNGVFIFEVPYLVDLIKKLEFDTIYHEHLSYFSLLPIVNLTNRYGLEVFDVRKQSVHGGTIRVFISAKNNFKAKDSVKHFLDEEHRFGLDDIEIYRNFSIKVAEFKRKLKTELEIIKKENKLIFGYGAPAKGNVLLNYCNIDTSFLDYVIDTTPLKQGKYTPGTHIPIFSPEKILDKGDGYVALLLAWNYESEILEKEKQFRRKGGKFLIPIPNPIIK</sequence>
<dbReference type="InterPro" id="IPR029063">
    <property type="entry name" value="SAM-dependent_MTases_sf"/>
</dbReference>
<dbReference type="InterPro" id="IPR013691">
    <property type="entry name" value="MeTrfase_14"/>
</dbReference>
<protein>
    <submittedName>
        <fullName evidence="3">SAM-dependent methyltransferase</fullName>
    </submittedName>
</protein>
<reference evidence="3" key="1">
    <citation type="journal article" date="2011" name="PLoS ONE">
        <title>Genome of a low-salinity ammonia-oxidizing archaeon determined by single-cell and metagenomic analysis.</title>
        <authorList>
            <person name="Blainey P.C."/>
            <person name="Mosier A.C."/>
            <person name="Potanina A."/>
            <person name="Francis C.A."/>
            <person name="Quake S.R."/>
        </authorList>
    </citation>
    <scope>NUCLEOTIDE SEQUENCE [LARGE SCALE GENOMIC DNA]</scope>
    <source>
        <strain evidence="3">SFB1</strain>
    </source>
</reference>
<evidence type="ECO:0000259" key="1">
    <source>
        <dbReference type="Pfam" id="PF08421"/>
    </source>
</evidence>
<dbReference type="PANTHER" id="PTHR43861:SF5">
    <property type="entry name" value="BLL5978 PROTEIN"/>
    <property type="match status" value="1"/>
</dbReference>
<dbReference type="PANTHER" id="PTHR43861">
    <property type="entry name" value="TRANS-ACONITATE 2-METHYLTRANSFERASE-RELATED"/>
    <property type="match status" value="1"/>
</dbReference>
<dbReference type="Gene3D" id="3.40.50.720">
    <property type="entry name" value="NAD(P)-binding Rossmann-like Domain"/>
    <property type="match status" value="1"/>
</dbReference>
<dbReference type="Gene3D" id="6.20.50.110">
    <property type="entry name" value="Methyltransferase, zinc-binding domain"/>
    <property type="match status" value="1"/>
</dbReference>
<dbReference type="InterPro" id="IPR038576">
    <property type="entry name" value="Methyltransf_Zn-bd_dom_put_sf"/>
</dbReference>
<comment type="caution">
    <text evidence="3">The sequence shown here is derived from an EMBL/GenBank/DDBJ whole genome shotgun (WGS) entry which is preliminary data.</text>
</comment>
<dbReference type="Pfam" id="PF08421">
    <property type="entry name" value="Methyltransf_13"/>
    <property type="match status" value="1"/>
</dbReference>
<accession>F3KMY1</accession>
<name>F3KMY1_9ARCH</name>
<keyword evidence="3" id="KW-0489">Methyltransferase</keyword>
<dbReference type="Proteomes" id="UP000004348">
    <property type="component" value="Chromosome"/>
</dbReference>
<evidence type="ECO:0000259" key="2">
    <source>
        <dbReference type="Pfam" id="PF08484"/>
    </source>
</evidence>
<dbReference type="SUPFAM" id="SSF53335">
    <property type="entry name" value="S-adenosyl-L-methionine-dependent methyltransferases"/>
    <property type="match status" value="1"/>
</dbReference>
<gene>
    <name evidence="3" type="ORF">Nlim_2024</name>
</gene>
<dbReference type="EMBL" id="AEGP01000066">
    <property type="protein sequence ID" value="EGG41215.1"/>
    <property type="molecule type" value="Genomic_DNA"/>
</dbReference>
<feature type="domain" description="Methyltransferase putative zinc binding" evidence="1">
    <location>
        <begin position="2"/>
        <end position="52"/>
    </location>
</feature>